<feature type="transmembrane region" description="Helical" evidence="2">
    <location>
        <begin position="48"/>
        <end position="68"/>
    </location>
</feature>
<feature type="transmembrane region" description="Helical" evidence="2">
    <location>
        <begin position="80"/>
        <end position="103"/>
    </location>
</feature>
<proteinExistence type="inferred from homology"/>
<reference evidence="4 5" key="1">
    <citation type="journal article" date="2023" name="Microbiol. Spectr.">
        <title>Symbiosis of Carpenter Bees with Uncharacterized Lactic Acid Bacteria Showing NAD Auxotrophy.</title>
        <authorList>
            <person name="Kawasaki S."/>
            <person name="Ozawa K."/>
            <person name="Mori T."/>
            <person name="Yamamoto A."/>
            <person name="Ito M."/>
            <person name="Ohkuma M."/>
            <person name="Sakamoto M."/>
            <person name="Matsutani M."/>
        </authorList>
    </citation>
    <scope>NUCLEOTIDE SEQUENCE [LARGE SCALE GENOMIC DNA]</scope>
    <source>
        <strain evidence="4 5">XA3</strain>
    </source>
</reference>
<feature type="transmembrane region" description="Helical" evidence="2">
    <location>
        <begin position="24"/>
        <end position="42"/>
    </location>
</feature>
<comment type="similarity">
    <text evidence="1">Belongs to the UPF0177 family.</text>
</comment>
<dbReference type="Proteomes" id="UP001321861">
    <property type="component" value="Chromosome"/>
</dbReference>
<keyword evidence="5" id="KW-1185">Reference proteome</keyword>
<dbReference type="GO" id="GO:0004175">
    <property type="term" value="F:endopeptidase activity"/>
    <property type="evidence" value="ECO:0007669"/>
    <property type="project" value="UniProtKB-ARBA"/>
</dbReference>
<name>A0AAU9DBN7_9LACO</name>
<accession>A0AAU9DBN7</accession>
<sequence length="158" mass="17454">MVQGMFEELLCRGFIMGKILQKNLPITAIVVNSLCFAFAHCANDGINLLAWINLLIFALTMSILRLQTESLWLIGAFHSAWNFAEGVIFGTSVSGIASFDLIFKSVSRKNHPLINGGIFGIEASIVDLICGIALLIIVSYRYYIKSSPANLHKMDQQD</sequence>
<dbReference type="InterPro" id="IPR003675">
    <property type="entry name" value="Rce1/LyrA-like_dom"/>
</dbReference>
<evidence type="ECO:0000256" key="2">
    <source>
        <dbReference type="SAM" id="Phobius"/>
    </source>
</evidence>
<gene>
    <name evidence="4" type="ORF">XA3_13860</name>
</gene>
<evidence type="ECO:0000313" key="4">
    <source>
        <dbReference type="EMBL" id="BDR58945.1"/>
    </source>
</evidence>
<dbReference type="PANTHER" id="PTHR39430:SF1">
    <property type="entry name" value="PROTEASE"/>
    <property type="match status" value="1"/>
</dbReference>
<dbReference type="GO" id="GO:0080120">
    <property type="term" value="P:CAAX-box protein maturation"/>
    <property type="evidence" value="ECO:0007669"/>
    <property type="project" value="UniProtKB-ARBA"/>
</dbReference>
<protein>
    <recommendedName>
        <fullName evidence="3">CAAX prenyl protease 2/Lysostaphin resistance protein A-like domain-containing protein</fullName>
    </recommendedName>
</protein>
<dbReference type="EMBL" id="AP026802">
    <property type="protein sequence ID" value="BDR58945.1"/>
    <property type="molecule type" value="Genomic_DNA"/>
</dbReference>
<feature type="transmembrane region" description="Helical" evidence="2">
    <location>
        <begin position="123"/>
        <end position="144"/>
    </location>
</feature>
<dbReference type="PANTHER" id="PTHR39430">
    <property type="entry name" value="MEMBRANE-ASSOCIATED PROTEASE-RELATED"/>
    <property type="match status" value="1"/>
</dbReference>
<keyword evidence="2" id="KW-0472">Membrane</keyword>
<dbReference type="AlphaFoldDB" id="A0AAU9DBN7"/>
<keyword evidence="2" id="KW-0812">Transmembrane</keyword>
<feature type="domain" description="CAAX prenyl protease 2/Lysostaphin resistance protein A-like" evidence="3">
    <location>
        <begin position="2"/>
        <end position="83"/>
    </location>
</feature>
<evidence type="ECO:0000313" key="5">
    <source>
        <dbReference type="Proteomes" id="UP001321861"/>
    </source>
</evidence>
<dbReference type="KEGG" id="xap:XA3_13860"/>
<organism evidence="4 5">
    <name type="scientific">Xylocopilactobacillus apicola</name>
    <dbReference type="NCBI Taxonomy" id="2932184"/>
    <lineage>
        <taxon>Bacteria</taxon>
        <taxon>Bacillati</taxon>
        <taxon>Bacillota</taxon>
        <taxon>Bacilli</taxon>
        <taxon>Lactobacillales</taxon>
        <taxon>Lactobacillaceae</taxon>
        <taxon>Xylocopilactobacillus</taxon>
    </lineage>
</organism>
<evidence type="ECO:0000259" key="3">
    <source>
        <dbReference type="Pfam" id="PF02517"/>
    </source>
</evidence>
<evidence type="ECO:0000256" key="1">
    <source>
        <dbReference type="ARBA" id="ARBA00009067"/>
    </source>
</evidence>
<dbReference type="Pfam" id="PF02517">
    <property type="entry name" value="Rce1-like"/>
    <property type="match status" value="1"/>
</dbReference>
<keyword evidence="2" id="KW-1133">Transmembrane helix</keyword>